<dbReference type="PANTHER" id="PTHR24347">
    <property type="entry name" value="SERINE/THREONINE-PROTEIN KINASE"/>
    <property type="match status" value="1"/>
</dbReference>
<accession>A0A816Z4X7</accession>
<dbReference type="Gene3D" id="3.80.10.10">
    <property type="entry name" value="Ribonuclease Inhibitor"/>
    <property type="match status" value="1"/>
</dbReference>
<dbReference type="SUPFAM" id="SSF56112">
    <property type="entry name" value="Protein kinase-like (PK-like)"/>
    <property type="match status" value="1"/>
</dbReference>
<name>A0A816Z4X7_9BILA</name>
<evidence type="ECO:0000313" key="2">
    <source>
        <dbReference type="EMBL" id="CAF2003255.1"/>
    </source>
</evidence>
<dbReference type="EMBL" id="CAJNRG010000480">
    <property type="protein sequence ID" value="CAF2003255.1"/>
    <property type="molecule type" value="Genomic_DNA"/>
</dbReference>
<dbReference type="PROSITE" id="PS50011">
    <property type="entry name" value="PROTEIN_KINASE_DOM"/>
    <property type="match status" value="1"/>
</dbReference>
<dbReference type="Proteomes" id="UP000663887">
    <property type="component" value="Unassembled WGS sequence"/>
</dbReference>
<proteinExistence type="predicted"/>
<dbReference type="GO" id="GO:0005524">
    <property type="term" value="F:ATP binding"/>
    <property type="evidence" value="ECO:0007669"/>
    <property type="project" value="InterPro"/>
</dbReference>
<organism evidence="3 5">
    <name type="scientific">Rotaria magnacalcarata</name>
    <dbReference type="NCBI Taxonomy" id="392030"/>
    <lineage>
        <taxon>Eukaryota</taxon>
        <taxon>Metazoa</taxon>
        <taxon>Spiralia</taxon>
        <taxon>Gnathifera</taxon>
        <taxon>Rotifera</taxon>
        <taxon>Eurotatoria</taxon>
        <taxon>Bdelloidea</taxon>
        <taxon>Philodinida</taxon>
        <taxon>Philodinidae</taxon>
        <taxon>Rotaria</taxon>
    </lineage>
</organism>
<dbReference type="EMBL" id="CAJNRF010016098">
    <property type="protein sequence ID" value="CAF2186172.1"/>
    <property type="molecule type" value="Genomic_DNA"/>
</dbReference>
<dbReference type="Gene3D" id="1.10.510.10">
    <property type="entry name" value="Transferase(Phosphotransferase) domain 1"/>
    <property type="match status" value="1"/>
</dbReference>
<dbReference type="Proteomes" id="UP000663856">
    <property type="component" value="Unassembled WGS sequence"/>
</dbReference>
<sequence>MSITSIENLSNELFYEIFAYFDGFEFYEAFSNLNHRFQQLLNSSILQFKIVIGSLSGEIYMNEYEQLARINRQQIASLVVSLSSIEMDFFSLYPIDLFVNLESLILNRIPSQILISIFTGLTNLSRLRSLNITTEWESWDLTEIYRLVFTSRNLTYFACSSETSMVSLQLPVATNEQLTTIERLIIDHSCNFNDLSLIVSYTPQLRYLHMSLLDDENYSSSKRLPIGLFNLTHISIESCKIKFDEFKLFFRETECNLKFLRINIESHDRNYLDADQWENLISECLPQLEIFQFKCSRAVNRKSIFLKCYKPPHPCTSLFWIEHRWTWEVEMDSFSVVYSIRLYKDRWYDGYSSIELSKSTLLTITSIPSYALNLHIRDILIVTPIYNLEILDTMDSITLTEIINYLPALDSLKISSLTLFQSKFSSYTSSNSKITKVYFQYVETMEEIVFIFKLCPCLTYLKVDIMNEIDYKSFLKDILPRIHKKCNQYLRSICLHLRTIIDNELFNKIYDHQKLRHDYTIERDCAKYLFYEKELQCIESLSLIQSKQLIDIVHYLYDCGVIHRDIHPRNLMLDRDSNHIKLIDFGFAIAVNIDNKGGCIYIIGPLTYASEPFLDYYSKVLAGGIIPYYFYEPEFNLICALNIIMSMANADVKRSINAIRILKDVNERVLKSSQLWKDTKRTNEHYSNLFTLIEKLNNSWYPFCRLEKTDDSDDEIDDSDYKIDDIDQELIPDISKIQADQSAIFDTKI</sequence>
<dbReference type="InterPro" id="IPR011009">
    <property type="entry name" value="Kinase-like_dom_sf"/>
</dbReference>
<dbReference type="EMBL" id="CAJOBG010003620">
    <property type="protein sequence ID" value="CAF4072766.1"/>
    <property type="molecule type" value="Genomic_DNA"/>
</dbReference>
<dbReference type="GO" id="GO:0004672">
    <property type="term" value="F:protein kinase activity"/>
    <property type="evidence" value="ECO:0007669"/>
    <property type="project" value="InterPro"/>
</dbReference>
<dbReference type="InterPro" id="IPR032675">
    <property type="entry name" value="LRR_dom_sf"/>
</dbReference>
<evidence type="ECO:0000313" key="6">
    <source>
        <dbReference type="Proteomes" id="UP000663866"/>
    </source>
</evidence>
<dbReference type="Pfam" id="PF00069">
    <property type="entry name" value="Pkinase"/>
    <property type="match status" value="1"/>
</dbReference>
<reference evidence="3" key="1">
    <citation type="submission" date="2021-02" db="EMBL/GenBank/DDBJ databases">
        <authorList>
            <person name="Nowell W R."/>
        </authorList>
    </citation>
    <scope>NUCLEOTIDE SEQUENCE</scope>
</reference>
<keyword evidence="6" id="KW-1185">Reference proteome</keyword>
<comment type="caution">
    <text evidence="3">The sequence shown here is derived from an EMBL/GenBank/DDBJ whole genome shotgun (WGS) entry which is preliminary data.</text>
</comment>
<dbReference type="Proteomes" id="UP000663866">
    <property type="component" value="Unassembled WGS sequence"/>
</dbReference>
<dbReference type="SUPFAM" id="SSF52047">
    <property type="entry name" value="RNI-like"/>
    <property type="match status" value="1"/>
</dbReference>
<feature type="domain" description="Protein kinase" evidence="1">
    <location>
        <begin position="323"/>
        <end position="749"/>
    </location>
</feature>
<evidence type="ECO:0000259" key="1">
    <source>
        <dbReference type="PROSITE" id="PS50011"/>
    </source>
</evidence>
<gene>
    <name evidence="4" type="ORF">OVN521_LOCUS19291</name>
    <name evidence="3" type="ORF">WKI299_LOCUS33718</name>
    <name evidence="2" type="ORF">XDN619_LOCUS3404</name>
</gene>
<dbReference type="InterPro" id="IPR000719">
    <property type="entry name" value="Prot_kinase_dom"/>
</dbReference>
<evidence type="ECO:0000313" key="4">
    <source>
        <dbReference type="EMBL" id="CAF4072766.1"/>
    </source>
</evidence>
<dbReference type="AlphaFoldDB" id="A0A816Z4X7"/>
<protein>
    <recommendedName>
        <fullName evidence="1">Protein kinase domain-containing protein</fullName>
    </recommendedName>
</protein>
<dbReference type="SMART" id="SM00220">
    <property type="entry name" value="S_TKc"/>
    <property type="match status" value="1"/>
</dbReference>
<evidence type="ECO:0000313" key="5">
    <source>
        <dbReference type="Proteomes" id="UP000663856"/>
    </source>
</evidence>
<evidence type="ECO:0000313" key="3">
    <source>
        <dbReference type="EMBL" id="CAF2186172.1"/>
    </source>
</evidence>